<protein>
    <submittedName>
        <fullName evidence="2">DNA binding domain protein, excisionase family</fullName>
    </submittedName>
</protein>
<feature type="domain" description="Helix-turn-helix" evidence="1">
    <location>
        <begin position="18"/>
        <end position="65"/>
    </location>
</feature>
<keyword evidence="3" id="KW-1185">Reference proteome</keyword>
<dbReference type="KEGG" id="psl:Psta_1129"/>
<dbReference type="AlphaFoldDB" id="D2R8Y4"/>
<dbReference type="NCBIfam" id="TIGR01764">
    <property type="entry name" value="excise"/>
    <property type="match status" value="1"/>
</dbReference>
<gene>
    <name evidence="2" type="ordered locus">Psta_1129</name>
</gene>
<dbReference type="HOGENOM" id="CLU_2586688_0_0_0"/>
<dbReference type="Gene3D" id="1.10.10.10">
    <property type="entry name" value="Winged helix-like DNA-binding domain superfamily/Winged helix DNA-binding domain"/>
    <property type="match status" value="1"/>
</dbReference>
<dbReference type="OrthoDB" id="289890at2"/>
<dbReference type="InterPro" id="IPR009061">
    <property type="entry name" value="DNA-bd_dom_put_sf"/>
</dbReference>
<dbReference type="InterPro" id="IPR036388">
    <property type="entry name" value="WH-like_DNA-bd_sf"/>
</dbReference>
<evidence type="ECO:0000313" key="2">
    <source>
        <dbReference type="EMBL" id="ADB15811.1"/>
    </source>
</evidence>
<dbReference type="Proteomes" id="UP000001887">
    <property type="component" value="Chromosome"/>
</dbReference>
<name>D2R8Y4_PIRSD</name>
<dbReference type="eggNOG" id="COG0789">
    <property type="taxonomic scope" value="Bacteria"/>
</dbReference>
<dbReference type="Pfam" id="PF12728">
    <property type="entry name" value="HTH_17"/>
    <property type="match status" value="1"/>
</dbReference>
<dbReference type="GO" id="GO:0003677">
    <property type="term" value="F:DNA binding"/>
    <property type="evidence" value="ECO:0007669"/>
    <property type="project" value="InterPro"/>
</dbReference>
<dbReference type="InterPro" id="IPR041657">
    <property type="entry name" value="HTH_17"/>
</dbReference>
<organism evidence="2 3">
    <name type="scientific">Pirellula staleyi (strain ATCC 27377 / DSM 6068 / ICPB 4128)</name>
    <name type="common">Pirella staleyi</name>
    <dbReference type="NCBI Taxonomy" id="530564"/>
    <lineage>
        <taxon>Bacteria</taxon>
        <taxon>Pseudomonadati</taxon>
        <taxon>Planctomycetota</taxon>
        <taxon>Planctomycetia</taxon>
        <taxon>Pirellulales</taxon>
        <taxon>Pirellulaceae</taxon>
        <taxon>Pirellula</taxon>
    </lineage>
</organism>
<dbReference type="SUPFAM" id="SSF46955">
    <property type="entry name" value="Putative DNA-binding domain"/>
    <property type="match status" value="1"/>
</dbReference>
<evidence type="ECO:0000259" key="1">
    <source>
        <dbReference type="Pfam" id="PF12728"/>
    </source>
</evidence>
<accession>D2R8Y4</accession>
<sequence length="80" mass="8673">MSKDAGLVAGKSGEKLALRSKEAAKALGISEKTLSKWTKENKIPHLRVNGIVLYPIEALSKWLESSMAQGTTEQVVSSKF</sequence>
<dbReference type="InterPro" id="IPR010093">
    <property type="entry name" value="SinI_DNA-bd"/>
</dbReference>
<evidence type="ECO:0000313" key="3">
    <source>
        <dbReference type="Proteomes" id="UP000001887"/>
    </source>
</evidence>
<proteinExistence type="predicted"/>
<reference evidence="2 3" key="1">
    <citation type="journal article" date="2009" name="Stand. Genomic Sci.">
        <title>Complete genome sequence of Pirellula staleyi type strain (ATCC 27377).</title>
        <authorList>
            <person name="Clum A."/>
            <person name="Tindall B.J."/>
            <person name="Sikorski J."/>
            <person name="Ivanova N."/>
            <person name="Mavrommatis K."/>
            <person name="Lucas S."/>
            <person name="Glavina del Rio T."/>
            <person name="Nolan M."/>
            <person name="Chen F."/>
            <person name="Tice H."/>
            <person name="Pitluck S."/>
            <person name="Cheng J.F."/>
            <person name="Chertkov O."/>
            <person name="Brettin T."/>
            <person name="Han C."/>
            <person name="Detter J.C."/>
            <person name="Kuske C."/>
            <person name="Bruce D."/>
            <person name="Goodwin L."/>
            <person name="Ovchinikova G."/>
            <person name="Pati A."/>
            <person name="Mikhailova N."/>
            <person name="Chen A."/>
            <person name="Palaniappan K."/>
            <person name="Land M."/>
            <person name="Hauser L."/>
            <person name="Chang Y.J."/>
            <person name="Jeffries C.D."/>
            <person name="Chain P."/>
            <person name="Rohde M."/>
            <person name="Goker M."/>
            <person name="Bristow J."/>
            <person name="Eisen J.A."/>
            <person name="Markowitz V."/>
            <person name="Hugenholtz P."/>
            <person name="Kyrpides N.C."/>
            <person name="Klenk H.P."/>
            <person name="Lapidus A."/>
        </authorList>
    </citation>
    <scope>NUCLEOTIDE SEQUENCE [LARGE SCALE GENOMIC DNA]</scope>
    <source>
        <strain evidence="3">ATCC 27377 / DSM 6068 / ICPB 4128</strain>
    </source>
</reference>
<dbReference type="EMBL" id="CP001848">
    <property type="protein sequence ID" value="ADB15811.1"/>
    <property type="molecule type" value="Genomic_DNA"/>
</dbReference>